<keyword evidence="2" id="KW-1185">Reference proteome</keyword>
<comment type="caution">
    <text evidence="1">The sequence shown here is derived from an EMBL/GenBank/DDBJ whole genome shotgun (WGS) entry which is preliminary data.</text>
</comment>
<sequence length="205" mass="23577">MGRIRESLSVVSGGGGDSVSRVKVQGDSVNVKVKEKKERAKLPYRHVWLQRSEDNQRFLHPLESRSVLDFVDKDIGDVEPVKPTSLEEIPFKLLEEVKDLKSCMEQIWLLYGFNETLAYIFAMCFILDRLISQLIADVRMQIGDYAPFPMRCSDTALGVRKPDASLIEAYKRSYDKCMEVYEKEFLTENSYLYIYGLQGTELNAQ</sequence>
<gene>
    <name evidence="1" type="ORF">Pint_19994</name>
</gene>
<protein>
    <submittedName>
        <fullName evidence="1">Uncharacterized protein</fullName>
    </submittedName>
</protein>
<dbReference type="Proteomes" id="UP001163603">
    <property type="component" value="Chromosome 13"/>
</dbReference>
<name>A0ACC0XBA6_9ROSI</name>
<organism evidence="1 2">
    <name type="scientific">Pistacia integerrima</name>
    <dbReference type="NCBI Taxonomy" id="434235"/>
    <lineage>
        <taxon>Eukaryota</taxon>
        <taxon>Viridiplantae</taxon>
        <taxon>Streptophyta</taxon>
        <taxon>Embryophyta</taxon>
        <taxon>Tracheophyta</taxon>
        <taxon>Spermatophyta</taxon>
        <taxon>Magnoliopsida</taxon>
        <taxon>eudicotyledons</taxon>
        <taxon>Gunneridae</taxon>
        <taxon>Pentapetalae</taxon>
        <taxon>rosids</taxon>
        <taxon>malvids</taxon>
        <taxon>Sapindales</taxon>
        <taxon>Anacardiaceae</taxon>
        <taxon>Pistacia</taxon>
    </lineage>
</organism>
<accession>A0ACC0XBA6</accession>
<proteinExistence type="predicted"/>
<evidence type="ECO:0000313" key="2">
    <source>
        <dbReference type="Proteomes" id="UP001163603"/>
    </source>
</evidence>
<evidence type="ECO:0000313" key="1">
    <source>
        <dbReference type="EMBL" id="KAJ0014237.1"/>
    </source>
</evidence>
<reference evidence="2" key="1">
    <citation type="journal article" date="2023" name="G3 (Bethesda)">
        <title>Genome assembly and association tests identify interacting loci associated with vigor, precocity, and sex in interspecific pistachio rootstocks.</title>
        <authorList>
            <person name="Palmer W."/>
            <person name="Jacygrad E."/>
            <person name="Sagayaradj S."/>
            <person name="Cavanaugh K."/>
            <person name="Han R."/>
            <person name="Bertier L."/>
            <person name="Beede B."/>
            <person name="Kafkas S."/>
            <person name="Golino D."/>
            <person name="Preece J."/>
            <person name="Michelmore R."/>
        </authorList>
    </citation>
    <scope>NUCLEOTIDE SEQUENCE [LARGE SCALE GENOMIC DNA]</scope>
</reference>
<dbReference type="EMBL" id="CM047748">
    <property type="protein sequence ID" value="KAJ0014237.1"/>
    <property type="molecule type" value="Genomic_DNA"/>
</dbReference>